<name>A0A0G1XS65_9BACT</name>
<accession>A0A0G1XS65</accession>
<protein>
    <submittedName>
        <fullName evidence="1">Uncharacterized protein</fullName>
    </submittedName>
</protein>
<proteinExistence type="predicted"/>
<dbReference type="Proteomes" id="UP000034119">
    <property type="component" value="Unassembled WGS sequence"/>
</dbReference>
<evidence type="ECO:0000313" key="1">
    <source>
        <dbReference type="EMBL" id="KKW05427.1"/>
    </source>
</evidence>
<organism evidence="1 2">
    <name type="scientific">candidate division CPR1 bacterium GW2011_GWC1_49_13</name>
    <dbReference type="NCBI Taxonomy" id="1618342"/>
    <lineage>
        <taxon>Bacteria</taxon>
        <taxon>candidate division CPR1</taxon>
    </lineage>
</organism>
<reference evidence="1 2" key="1">
    <citation type="journal article" date="2015" name="Nature">
        <title>rRNA introns, odd ribosomes, and small enigmatic genomes across a large radiation of phyla.</title>
        <authorList>
            <person name="Brown C.T."/>
            <person name="Hug L.A."/>
            <person name="Thomas B.C."/>
            <person name="Sharon I."/>
            <person name="Castelle C.J."/>
            <person name="Singh A."/>
            <person name="Wilkins M.J."/>
            <person name="Williams K.H."/>
            <person name="Banfield J.F."/>
        </authorList>
    </citation>
    <scope>NUCLEOTIDE SEQUENCE [LARGE SCALE GENOMIC DNA]</scope>
</reference>
<dbReference type="EMBL" id="LCPW01000020">
    <property type="protein sequence ID" value="KKW05427.1"/>
    <property type="molecule type" value="Genomic_DNA"/>
</dbReference>
<sequence length="132" mass="14168">MKHAVLFRAGPALIRLAGRSVPITVALKVRRVLRLVMPELEALDAARQELLTRHAIQRDGAPAMMQGANGEMHYRLADPAAFGREWAALLEDEVVLELPSIPLTLFGEMEIATADLDALLDAGCVSGDGGDA</sequence>
<dbReference type="AlphaFoldDB" id="A0A0G1XS65"/>
<evidence type="ECO:0000313" key="2">
    <source>
        <dbReference type="Proteomes" id="UP000034119"/>
    </source>
</evidence>
<comment type="caution">
    <text evidence="1">The sequence shown here is derived from an EMBL/GenBank/DDBJ whole genome shotgun (WGS) entry which is preliminary data.</text>
</comment>
<gene>
    <name evidence="1" type="ORF">UY40_C0020G0004</name>
</gene>
<dbReference type="STRING" id="1618342.UY40_C0020G0004"/>